<keyword evidence="1" id="KW-0175">Coiled coil</keyword>
<evidence type="ECO:0000313" key="4">
    <source>
        <dbReference type="Proteomes" id="UP000055611"/>
    </source>
</evidence>
<reference evidence="3 4" key="1">
    <citation type="journal article" date="2016" name="Front. Microbiol.">
        <title>Genome Sequence of the Piezophilic, Mesophilic Sulfate-Reducing Bacterium Desulfovibrio indicus J2T.</title>
        <authorList>
            <person name="Cao J."/>
            <person name="Maignien L."/>
            <person name="Shao Z."/>
            <person name="Alain K."/>
            <person name="Jebbar M."/>
        </authorList>
    </citation>
    <scope>NUCLEOTIDE SEQUENCE [LARGE SCALE GENOMIC DNA]</scope>
    <source>
        <strain evidence="3 4">J2</strain>
    </source>
</reference>
<dbReference type="InterPro" id="IPR009061">
    <property type="entry name" value="DNA-bd_dom_put_sf"/>
</dbReference>
<evidence type="ECO:0000259" key="2">
    <source>
        <dbReference type="Pfam" id="PF13411"/>
    </source>
</evidence>
<dbReference type="SUPFAM" id="SSF46955">
    <property type="entry name" value="Putative DNA-binding domain"/>
    <property type="match status" value="1"/>
</dbReference>
<sequence>MNKKFISLREVGRQLDIPPSTIVYYKDKFEKYIPSEGGGGRRTRYPVEVLEIFRRIREMFNDNWSTEQIERELALKFSVLLNDQQPDQCFDQGEPRAGFQELAGVLARMSDVLDNQSLFRSEIRSLRDEVAALRAEREAEAGRQAESVRALREEVASLKRKLSGGEEGASIDFPPAEFLSSPLVIRSGGEFLGVQGKGNKHFSLEAFVQLIERKESAMVTVETSWKKQDSHWVLVVRVDDREKGREQNIILVAKKTITPSRNIVTEIIRLNIDGNDAPDALLLTLFRQLKTVFNG</sequence>
<protein>
    <submittedName>
        <fullName evidence="3">MerR family transcriptional regulator</fullName>
    </submittedName>
</protein>
<evidence type="ECO:0000256" key="1">
    <source>
        <dbReference type="SAM" id="Coils"/>
    </source>
</evidence>
<accession>A0ABM5YXN1</accession>
<dbReference type="Proteomes" id="UP000055611">
    <property type="component" value="Chromosome"/>
</dbReference>
<proteinExistence type="predicted"/>
<name>A0ABM5YXN1_9BACT</name>
<gene>
    <name evidence="3" type="ORF">AWY79_13205</name>
</gene>
<dbReference type="InterPro" id="IPR000551">
    <property type="entry name" value="MerR-type_HTH_dom"/>
</dbReference>
<dbReference type="EMBL" id="CP014206">
    <property type="protein sequence ID" value="AMK12000.1"/>
    <property type="molecule type" value="Genomic_DNA"/>
</dbReference>
<dbReference type="Gene3D" id="1.10.1660.10">
    <property type="match status" value="1"/>
</dbReference>
<keyword evidence="4" id="KW-1185">Reference proteome</keyword>
<feature type="domain" description="HTH merR-type" evidence="2">
    <location>
        <begin position="7"/>
        <end position="73"/>
    </location>
</feature>
<evidence type="ECO:0000313" key="3">
    <source>
        <dbReference type="EMBL" id="AMK12000.1"/>
    </source>
</evidence>
<feature type="coiled-coil region" evidence="1">
    <location>
        <begin position="123"/>
        <end position="161"/>
    </location>
</feature>
<dbReference type="Pfam" id="PF13411">
    <property type="entry name" value="MerR_1"/>
    <property type="match status" value="1"/>
</dbReference>
<organism evidence="3 4">
    <name type="scientific">Pseudodesulfovibrio indicus</name>
    <dbReference type="NCBI Taxonomy" id="1716143"/>
    <lineage>
        <taxon>Bacteria</taxon>
        <taxon>Pseudomonadati</taxon>
        <taxon>Thermodesulfobacteriota</taxon>
        <taxon>Desulfovibrionia</taxon>
        <taxon>Desulfovibrionales</taxon>
        <taxon>Desulfovibrionaceae</taxon>
    </lineage>
</organism>